<dbReference type="InterPro" id="IPR010999">
    <property type="entry name" value="Retrovr_matrix"/>
</dbReference>
<evidence type="ECO:0000313" key="2">
    <source>
        <dbReference type="Proteomes" id="UP001333110"/>
    </source>
</evidence>
<dbReference type="InterPro" id="IPR043502">
    <property type="entry name" value="DNA/RNA_pol_sf"/>
</dbReference>
<comment type="caution">
    <text evidence="1">The sequence shown here is derived from an EMBL/GenBank/DDBJ whole genome shotgun (WGS) entry which is preliminary data.</text>
</comment>
<keyword evidence="2" id="KW-1185">Reference proteome</keyword>
<evidence type="ECO:0008006" key="3">
    <source>
        <dbReference type="Google" id="ProtNLM"/>
    </source>
</evidence>
<dbReference type="PANTHER" id="PTHR33064">
    <property type="entry name" value="POL PROTEIN"/>
    <property type="match status" value="1"/>
</dbReference>
<gene>
    <name evidence="1" type="ORF">QYF61_015329</name>
</gene>
<accession>A0AAN7MWJ7</accession>
<dbReference type="EMBL" id="JAUNZN010000105">
    <property type="protein sequence ID" value="KAK4805372.1"/>
    <property type="molecule type" value="Genomic_DNA"/>
</dbReference>
<dbReference type="Proteomes" id="UP001333110">
    <property type="component" value="Unassembled WGS sequence"/>
</dbReference>
<dbReference type="InterPro" id="IPR036946">
    <property type="entry name" value="G_retro_matrix_sf"/>
</dbReference>
<dbReference type="Gene3D" id="3.30.70.270">
    <property type="match status" value="1"/>
</dbReference>
<proteinExistence type="predicted"/>
<name>A0AAN7MWJ7_MYCAM</name>
<dbReference type="InterPro" id="IPR051320">
    <property type="entry name" value="Viral_Replic_Matur_Polypro"/>
</dbReference>
<dbReference type="InterPro" id="IPR043128">
    <property type="entry name" value="Rev_trsase/Diguanyl_cyclase"/>
</dbReference>
<dbReference type="PANTHER" id="PTHR33064:SF38">
    <property type="entry name" value="LRRGT00076-LIKE"/>
    <property type="match status" value="1"/>
</dbReference>
<dbReference type="AlphaFoldDB" id="A0AAN7MWJ7"/>
<dbReference type="SUPFAM" id="SSF56672">
    <property type="entry name" value="DNA/RNA polymerases"/>
    <property type="match status" value="1"/>
</dbReference>
<protein>
    <recommendedName>
        <fullName evidence="3">Reverse transcriptase domain-containing protein</fullName>
    </recommendedName>
</protein>
<sequence length="296" mass="34241">MAIYGQRKPKVQLADNVRKTREDHREGEETLTLVLLRMLGLSHWKEIGGQPGGSGNKKTLIKYCNQWCPLYTLEDGEKWPFNGSLNYNTILQLMLFLWRDGNGMRLCMRISGATGQQEKAFFLKPINFKDLHPVVAHPYTLLTKLQNNQVWLTVLDLKDAFFCLPLAKESQNLFAFEWESPPTGKPNLPGQRYPKVLRRVQPFLGINEHENLRHGILPPEMELFYDDLFTATETKSDCIQWTVTWLNFVGPNGYRVSQQKAQMVRQQVTYLGYELSGRRRELGTERKEAICRTPPP</sequence>
<evidence type="ECO:0000313" key="1">
    <source>
        <dbReference type="EMBL" id="KAK4805372.1"/>
    </source>
</evidence>
<organism evidence="1 2">
    <name type="scientific">Mycteria americana</name>
    <name type="common">Wood stork</name>
    <dbReference type="NCBI Taxonomy" id="33587"/>
    <lineage>
        <taxon>Eukaryota</taxon>
        <taxon>Metazoa</taxon>
        <taxon>Chordata</taxon>
        <taxon>Craniata</taxon>
        <taxon>Vertebrata</taxon>
        <taxon>Euteleostomi</taxon>
        <taxon>Archelosauria</taxon>
        <taxon>Archosauria</taxon>
        <taxon>Dinosauria</taxon>
        <taxon>Saurischia</taxon>
        <taxon>Theropoda</taxon>
        <taxon>Coelurosauria</taxon>
        <taxon>Aves</taxon>
        <taxon>Neognathae</taxon>
        <taxon>Neoaves</taxon>
        <taxon>Aequornithes</taxon>
        <taxon>Ciconiiformes</taxon>
        <taxon>Ciconiidae</taxon>
        <taxon>Mycteria</taxon>
    </lineage>
</organism>
<reference evidence="1 2" key="1">
    <citation type="journal article" date="2023" name="J. Hered.">
        <title>Chromosome-level genome of the wood stork (Mycteria americana) provides insight into avian chromosome evolution.</title>
        <authorList>
            <person name="Flamio R. Jr."/>
            <person name="Ramstad K.M."/>
        </authorList>
    </citation>
    <scope>NUCLEOTIDE SEQUENCE [LARGE SCALE GENOMIC DNA]</scope>
    <source>
        <strain evidence="1">JAX WOST 10</strain>
    </source>
</reference>
<dbReference type="Gene3D" id="1.10.150.180">
    <property type="entry name" value="Gamma-retroviral matrix domain"/>
    <property type="match status" value="1"/>
</dbReference>
<dbReference type="SUPFAM" id="SSF47836">
    <property type="entry name" value="Retroviral matrix proteins"/>
    <property type="match status" value="1"/>
</dbReference>